<keyword evidence="1" id="KW-1133">Transmembrane helix</keyword>
<dbReference type="Proteomes" id="UP001139485">
    <property type="component" value="Unassembled WGS sequence"/>
</dbReference>
<organism evidence="2 3">
    <name type="scientific">Nocardioides bruguierae</name>
    <dbReference type="NCBI Taxonomy" id="2945102"/>
    <lineage>
        <taxon>Bacteria</taxon>
        <taxon>Bacillati</taxon>
        <taxon>Actinomycetota</taxon>
        <taxon>Actinomycetes</taxon>
        <taxon>Propionibacteriales</taxon>
        <taxon>Nocardioidaceae</taxon>
        <taxon>Nocardioides</taxon>
    </lineage>
</organism>
<proteinExistence type="predicted"/>
<accession>A0A9X2IF84</accession>
<keyword evidence="1" id="KW-0472">Membrane</keyword>
<evidence type="ECO:0000313" key="2">
    <source>
        <dbReference type="EMBL" id="MCM0619450.1"/>
    </source>
</evidence>
<keyword evidence="1" id="KW-0812">Transmembrane</keyword>
<feature type="transmembrane region" description="Helical" evidence="1">
    <location>
        <begin position="45"/>
        <end position="64"/>
    </location>
</feature>
<feature type="transmembrane region" description="Helical" evidence="1">
    <location>
        <begin position="6"/>
        <end position="33"/>
    </location>
</feature>
<keyword evidence="3" id="KW-1185">Reference proteome</keyword>
<gene>
    <name evidence="2" type="ORF">M8330_03960</name>
</gene>
<evidence type="ECO:0000313" key="3">
    <source>
        <dbReference type="Proteomes" id="UP001139485"/>
    </source>
</evidence>
<protein>
    <submittedName>
        <fullName evidence="2">Uncharacterized protein</fullName>
    </submittedName>
</protein>
<dbReference type="AlphaFoldDB" id="A0A9X2IF84"/>
<reference evidence="2" key="1">
    <citation type="submission" date="2022-05" db="EMBL/GenBank/DDBJ databases">
        <authorList>
            <person name="Tuo L."/>
        </authorList>
    </citation>
    <scope>NUCLEOTIDE SEQUENCE</scope>
    <source>
        <strain evidence="2">BSK12Z-4</strain>
    </source>
</reference>
<name>A0A9X2IF84_9ACTN</name>
<dbReference type="EMBL" id="JAMOIL010000003">
    <property type="protein sequence ID" value="MCM0619450.1"/>
    <property type="molecule type" value="Genomic_DNA"/>
</dbReference>
<sequence>MLHAAMLFLLLASTPFLSWWALVPLLLLWAIGLERGYRWWTTHPLRVLAVPLVLAALWAGAVAVGA</sequence>
<comment type="caution">
    <text evidence="2">The sequence shown here is derived from an EMBL/GenBank/DDBJ whole genome shotgun (WGS) entry which is preliminary data.</text>
</comment>
<evidence type="ECO:0000256" key="1">
    <source>
        <dbReference type="SAM" id="Phobius"/>
    </source>
</evidence>
<dbReference type="RefSeq" id="WP_250055306.1">
    <property type="nucleotide sequence ID" value="NZ_JAMJPH010000024.1"/>
</dbReference>